<dbReference type="AlphaFoldDB" id="A0AAD8AUS2"/>
<evidence type="ECO:0000313" key="3">
    <source>
        <dbReference type="Proteomes" id="UP001233172"/>
    </source>
</evidence>
<reference evidence="2" key="2">
    <citation type="submission" date="2023-04" db="EMBL/GenBank/DDBJ databases">
        <authorList>
            <person name="Bu L."/>
            <person name="Lu L."/>
            <person name="Laidemitt M.R."/>
            <person name="Zhang S.M."/>
            <person name="Mutuku M."/>
            <person name="Mkoji G."/>
            <person name="Steinauer M."/>
            <person name="Loker E.S."/>
        </authorList>
    </citation>
    <scope>NUCLEOTIDE SEQUENCE</scope>
    <source>
        <strain evidence="2">KasaAsao</strain>
        <tissue evidence="2">Whole Snail</tissue>
    </source>
</reference>
<feature type="chain" id="PRO_5041937905" description="Ig-like domain-containing protein" evidence="1">
    <location>
        <begin position="20"/>
        <end position="476"/>
    </location>
</feature>
<keyword evidence="1" id="KW-0732">Signal</keyword>
<comment type="caution">
    <text evidence="2">The sequence shown here is derived from an EMBL/GenBank/DDBJ whole genome shotgun (WGS) entry which is preliminary data.</text>
</comment>
<sequence length="476" mass="52503">MALCLHLLVALCVLSLSAATNLQNVTCQALDVTSEGIAINCTIEKVYPNAVYAIYITSNNVTAPNTSVVIEDCYPDSEHSCKEPCTKLCFYVLDPDLLGPGYHTFQIATWNNGSDPLTSQSISNIIDIPLPREVQEPVCDPPDFNPSLGFHLGHVTCLAPMPYGHVSCVLNARTNGTILKYRLAVLNNGNLYSPSENRLKRFAVGCNLSLTDNHLGPGWQEFQVNMTTTYPDGKSSSKLSNWTTPVRYDLQTALNFTINNSPDVAHVNLGDKVTFVCVSDGYPPTDINIDHEPFASSFSYGSPYVEGTPLNYTITDCRQAGKYRCISTGRMKESDYKTKTMYLEIPCPLQYTSESSEHYIGDFSDTNKVLIHVLGSPGPKTMVLSRQDSGKAIISGGVSVTYTKDVGPFGDIAVEFSDHELIRKRTHFVLKVDNGVRNESVFEFTIQYNAGVSLMWKQMECSYLLCVLLSIIIVRA</sequence>
<feature type="signal peptide" evidence="1">
    <location>
        <begin position="1"/>
        <end position="19"/>
    </location>
</feature>
<name>A0AAD8AUS2_BIOPF</name>
<evidence type="ECO:0008006" key="4">
    <source>
        <dbReference type="Google" id="ProtNLM"/>
    </source>
</evidence>
<dbReference type="Proteomes" id="UP001233172">
    <property type="component" value="Unassembled WGS sequence"/>
</dbReference>
<proteinExistence type="predicted"/>
<evidence type="ECO:0000313" key="2">
    <source>
        <dbReference type="EMBL" id="KAK0042054.1"/>
    </source>
</evidence>
<dbReference type="EMBL" id="JASAOG010000253">
    <property type="protein sequence ID" value="KAK0042054.1"/>
    <property type="molecule type" value="Genomic_DNA"/>
</dbReference>
<organism evidence="2 3">
    <name type="scientific">Biomphalaria pfeifferi</name>
    <name type="common">Bloodfluke planorb</name>
    <name type="synonym">Freshwater snail</name>
    <dbReference type="NCBI Taxonomy" id="112525"/>
    <lineage>
        <taxon>Eukaryota</taxon>
        <taxon>Metazoa</taxon>
        <taxon>Spiralia</taxon>
        <taxon>Lophotrochozoa</taxon>
        <taxon>Mollusca</taxon>
        <taxon>Gastropoda</taxon>
        <taxon>Heterobranchia</taxon>
        <taxon>Euthyneura</taxon>
        <taxon>Panpulmonata</taxon>
        <taxon>Hygrophila</taxon>
        <taxon>Lymnaeoidea</taxon>
        <taxon>Planorbidae</taxon>
        <taxon>Biomphalaria</taxon>
    </lineage>
</organism>
<accession>A0AAD8AUS2</accession>
<reference evidence="2" key="1">
    <citation type="journal article" date="2023" name="PLoS Negl. Trop. Dis.">
        <title>A genome sequence for Biomphalaria pfeifferi, the major vector snail for the human-infecting parasite Schistosoma mansoni.</title>
        <authorList>
            <person name="Bu L."/>
            <person name="Lu L."/>
            <person name="Laidemitt M.R."/>
            <person name="Zhang S.M."/>
            <person name="Mutuku M."/>
            <person name="Mkoji G."/>
            <person name="Steinauer M."/>
            <person name="Loker E.S."/>
        </authorList>
    </citation>
    <scope>NUCLEOTIDE SEQUENCE</scope>
    <source>
        <strain evidence="2">KasaAsao</strain>
    </source>
</reference>
<gene>
    <name evidence="2" type="ORF">Bpfe_028548</name>
</gene>
<keyword evidence="3" id="KW-1185">Reference proteome</keyword>
<protein>
    <recommendedName>
        <fullName evidence="4">Ig-like domain-containing protein</fullName>
    </recommendedName>
</protein>
<evidence type="ECO:0000256" key="1">
    <source>
        <dbReference type="SAM" id="SignalP"/>
    </source>
</evidence>